<evidence type="ECO:0000256" key="4">
    <source>
        <dbReference type="PROSITE-ProRule" id="PRU00335"/>
    </source>
</evidence>
<dbReference type="AlphaFoldDB" id="A0A3L6ZL24"/>
<dbReference type="GO" id="GO:0000976">
    <property type="term" value="F:transcription cis-regulatory region binding"/>
    <property type="evidence" value="ECO:0007669"/>
    <property type="project" value="TreeGrafter"/>
</dbReference>
<dbReference type="EMBL" id="RCUW01000008">
    <property type="protein sequence ID" value="RLP68558.1"/>
    <property type="molecule type" value="Genomic_DNA"/>
</dbReference>
<evidence type="ECO:0000313" key="8">
    <source>
        <dbReference type="Proteomes" id="UP000275395"/>
    </source>
</evidence>
<feature type="region of interest" description="Disordered" evidence="5">
    <location>
        <begin position="246"/>
        <end position="284"/>
    </location>
</feature>
<evidence type="ECO:0000256" key="5">
    <source>
        <dbReference type="SAM" id="MobiDB-lite"/>
    </source>
</evidence>
<evidence type="ECO:0000313" key="7">
    <source>
        <dbReference type="EMBL" id="RLP68558.1"/>
    </source>
</evidence>
<dbReference type="PANTHER" id="PTHR30055">
    <property type="entry name" value="HTH-TYPE TRANSCRIPTIONAL REGULATOR RUTR"/>
    <property type="match status" value="1"/>
</dbReference>
<dbReference type="InterPro" id="IPR050109">
    <property type="entry name" value="HTH-type_TetR-like_transc_reg"/>
</dbReference>
<feature type="domain" description="HTH tetR-type" evidence="6">
    <location>
        <begin position="25"/>
        <end position="85"/>
    </location>
</feature>
<dbReference type="InterPro" id="IPR009057">
    <property type="entry name" value="Homeodomain-like_sf"/>
</dbReference>
<feature type="region of interest" description="Disordered" evidence="5">
    <location>
        <begin position="1"/>
        <end position="26"/>
    </location>
</feature>
<feature type="compositionally biased region" description="Basic and acidic residues" evidence="5">
    <location>
        <begin position="263"/>
        <end position="284"/>
    </location>
</feature>
<feature type="compositionally biased region" description="Low complexity" evidence="5">
    <location>
        <begin position="253"/>
        <end position="262"/>
    </location>
</feature>
<dbReference type="PANTHER" id="PTHR30055:SF234">
    <property type="entry name" value="HTH-TYPE TRANSCRIPTIONAL REGULATOR BETI"/>
    <property type="match status" value="1"/>
</dbReference>
<dbReference type="SUPFAM" id="SSF46689">
    <property type="entry name" value="Homeodomain-like"/>
    <property type="match status" value="1"/>
</dbReference>
<comment type="caution">
    <text evidence="7">The sequence shown here is derived from an EMBL/GenBank/DDBJ whole genome shotgun (WGS) entry which is preliminary data.</text>
</comment>
<keyword evidence="3" id="KW-0804">Transcription</keyword>
<protein>
    <submittedName>
        <fullName evidence="7">TetR family transcriptional regulator</fullName>
    </submittedName>
</protein>
<reference evidence="7 8" key="1">
    <citation type="submission" date="2018-10" db="EMBL/GenBank/DDBJ databases">
        <authorList>
            <person name="Li J."/>
        </authorList>
    </citation>
    <scope>NUCLEOTIDE SEQUENCE [LARGE SCALE GENOMIC DNA]</scope>
    <source>
        <strain evidence="7 8">JCM 30549</strain>
    </source>
</reference>
<dbReference type="PRINTS" id="PR00455">
    <property type="entry name" value="HTHTETR"/>
</dbReference>
<evidence type="ECO:0000256" key="3">
    <source>
        <dbReference type="ARBA" id="ARBA00023163"/>
    </source>
</evidence>
<keyword evidence="2 4" id="KW-0238">DNA-binding</keyword>
<keyword evidence="1" id="KW-0805">Transcription regulation</keyword>
<feature type="DNA-binding region" description="H-T-H motif" evidence="4">
    <location>
        <begin position="48"/>
        <end position="67"/>
    </location>
</feature>
<organism evidence="7 8">
    <name type="scientific">Mycetocola reblochoni</name>
    <dbReference type="NCBI Taxonomy" id="331618"/>
    <lineage>
        <taxon>Bacteria</taxon>
        <taxon>Bacillati</taxon>
        <taxon>Actinomycetota</taxon>
        <taxon>Actinomycetes</taxon>
        <taxon>Micrococcales</taxon>
        <taxon>Microbacteriaceae</taxon>
        <taxon>Mycetocola</taxon>
    </lineage>
</organism>
<accession>A0A3L6ZL24</accession>
<dbReference type="Gene3D" id="1.10.357.10">
    <property type="entry name" value="Tetracycline Repressor, domain 2"/>
    <property type="match status" value="1"/>
</dbReference>
<dbReference type="Proteomes" id="UP000275395">
    <property type="component" value="Unassembled WGS sequence"/>
</dbReference>
<dbReference type="PROSITE" id="PS50977">
    <property type="entry name" value="HTH_TETR_2"/>
    <property type="match status" value="1"/>
</dbReference>
<gene>
    <name evidence="7" type="ORF">D9V30_09770</name>
</gene>
<sequence length="284" mass="29604">MSRLMNMDGHPSGTGSPGRRQRNSEQRRAAILAAASRIFVERGYESAGTQEIAAAAGLAHGTIFRYAPSKAELFLTVYNEEFAVELAALESALAAVEPGDTAEAEGAVLIVDGLLGWLDRHGDNARAYQREILYGSRTAEAVAEARVLVERCVGLIAAHIAGHRSGVDALAVSLARLFFVGSQLDPEDLLAADTPAEAADAAAEIPTDASGAISDAAAEATPADGRPAPSAHDVLVEDLRLLRLGHRAGRGGAAPAPGARPATTDHRPSAGADREHPLTKEDQK</sequence>
<evidence type="ECO:0000256" key="1">
    <source>
        <dbReference type="ARBA" id="ARBA00023015"/>
    </source>
</evidence>
<proteinExistence type="predicted"/>
<dbReference type="Pfam" id="PF00440">
    <property type="entry name" value="TetR_N"/>
    <property type="match status" value="1"/>
</dbReference>
<evidence type="ECO:0000259" key="6">
    <source>
        <dbReference type="PROSITE" id="PS50977"/>
    </source>
</evidence>
<name>A0A3L6ZL24_9MICO</name>
<dbReference type="InterPro" id="IPR001647">
    <property type="entry name" value="HTH_TetR"/>
</dbReference>
<evidence type="ECO:0000256" key="2">
    <source>
        <dbReference type="ARBA" id="ARBA00023125"/>
    </source>
</evidence>
<dbReference type="GO" id="GO:0003700">
    <property type="term" value="F:DNA-binding transcription factor activity"/>
    <property type="evidence" value="ECO:0007669"/>
    <property type="project" value="TreeGrafter"/>
</dbReference>